<dbReference type="EMBL" id="BLAL01000011">
    <property type="protein sequence ID" value="GES74280.1"/>
    <property type="molecule type" value="Genomic_DNA"/>
</dbReference>
<keyword evidence="4" id="KW-0507">mRNA processing</keyword>
<evidence type="ECO:0000313" key="6">
    <source>
        <dbReference type="EMBL" id="GES74280.1"/>
    </source>
</evidence>
<dbReference type="GO" id="GO:0003729">
    <property type="term" value="F:mRNA binding"/>
    <property type="evidence" value="ECO:0007669"/>
    <property type="project" value="TreeGrafter"/>
</dbReference>
<organism evidence="6 7">
    <name type="scientific">Rhizophagus clarus</name>
    <dbReference type="NCBI Taxonomy" id="94130"/>
    <lineage>
        <taxon>Eukaryota</taxon>
        <taxon>Fungi</taxon>
        <taxon>Fungi incertae sedis</taxon>
        <taxon>Mucoromycota</taxon>
        <taxon>Glomeromycotina</taxon>
        <taxon>Glomeromycetes</taxon>
        <taxon>Glomerales</taxon>
        <taxon>Glomeraceae</taxon>
        <taxon>Rhizophagus</taxon>
    </lineage>
</organism>
<dbReference type="PANTHER" id="PTHR16290:SF0">
    <property type="entry name" value="DECAPPING PROTEIN 1, ISOFORM A"/>
    <property type="match status" value="1"/>
</dbReference>
<comment type="caution">
    <text evidence="6">The sequence shown here is derived from an EMBL/GenBank/DDBJ whole genome shotgun (WGS) entry which is preliminary data.</text>
</comment>
<dbReference type="Gene3D" id="2.30.29.30">
    <property type="entry name" value="Pleckstrin-homology domain (PH domain)/Phosphotyrosine-binding domain (PTB)"/>
    <property type="match status" value="1"/>
</dbReference>
<dbReference type="OrthoDB" id="440673at2759"/>
<feature type="region of interest" description="Disordered" evidence="5">
    <location>
        <begin position="177"/>
        <end position="197"/>
    </location>
</feature>
<proteinExistence type="inferred from homology"/>
<dbReference type="GO" id="GO:0006397">
    <property type="term" value="P:mRNA processing"/>
    <property type="evidence" value="ECO:0007669"/>
    <property type="project" value="UniProtKB-KW"/>
</dbReference>
<dbReference type="GO" id="GO:0031087">
    <property type="term" value="P:deadenylation-independent decapping of nuclear-transcribed mRNA"/>
    <property type="evidence" value="ECO:0007669"/>
    <property type="project" value="TreeGrafter"/>
</dbReference>
<accession>A0A8H3KUL4</accession>
<dbReference type="CDD" id="cd13182">
    <property type="entry name" value="EVH1-like_Dcp1"/>
    <property type="match status" value="1"/>
</dbReference>
<evidence type="ECO:0000256" key="5">
    <source>
        <dbReference type="SAM" id="MobiDB-lite"/>
    </source>
</evidence>
<dbReference type="InterPro" id="IPR011993">
    <property type="entry name" value="PH-like_dom_sf"/>
</dbReference>
<dbReference type="GO" id="GO:0008047">
    <property type="term" value="F:enzyme activator activity"/>
    <property type="evidence" value="ECO:0007669"/>
    <property type="project" value="InterPro"/>
</dbReference>
<name>A0A8H3KUL4_9GLOM</name>
<feature type="compositionally biased region" description="Polar residues" evidence="5">
    <location>
        <begin position="177"/>
        <end position="188"/>
    </location>
</feature>
<dbReference type="Proteomes" id="UP000615446">
    <property type="component" value="Unassembled WGS sequence"/>
</dbReference>
<reference evidence="6" key="1">
    <citation type="submission" date="2019-10" db="EMBL/GenBank/DDBJ databases">
        <title>Conservation and host-specific expression of non-tandemly repeated heterogenous ribosome RNA gene in arbuscular mycorrhizal fungi.</title>
        <authorList>
            <person name="Maeda T."/>
            <person name="Kobayashi Y."/>
            <person name="Nakagawa T."/>
            <person name="Ezawa T."/>
            <person name="Yamaguchi K."/>
            <person name="Bino T."/>
            <person name="Nishimoto Y."/>
            <person name="Shigenobu S."/>
            <person name="Kawaguchi M."/>
        </authorList>
    </citation>
    <scope>NUCLEOTIDE SEQUENCE</scope>
    <source>
        <strain evidence="6">HR1</strain>
    </source>
</reference>
<dbReference type="AlphaFoldDB" id="A0A8H3KUL4"/>
<dbReference type="SUPFAM" id="SSF50729">
    <property type="entry name" value="PH domain-like"/>
    <property type="match status" value="1"/>
</dbReference>
<evidence type="ECO:0000256" key="3">
    <source>
        <dbReference type="ARBA" id="ARBA00022490"/>
    </source>
</evidence>
<sequence>MDPTARKAVNLNVLRRHDQNIVEIIDSSSYVVVYKFDKGAWTKKGVEGTLFVFKRCVQPVYGFIVMNRLGIDNFMAPLTDGMELEFKDEYIIYRTTDDVDNIHGIWVFETKDRERIGRTLLECRESSKTAVTPPQLTLQSPHYSSNTPAPSQRTSSSLYGRPIQIEDLLQQADINQPATSNNSRSSTPAYHDTSYENPKKDILGELFQKASSIDPHPKPSVTSNNNHTLLDGKMLLDMLRSNNAAIASPNNYPFNPHTPPQRSLSVNDTRSDKLFYNPPPIIQEHITTSNTSFGLGPQRKQVVDASITSLTAFDDRINHKRILTKPEFTEQYLQLIQSDPSFMDILYENYVVKAQNMP</sequence>
<dbReference type="Pfam" id="PF06058">
    <property type="entry name" value="DCP1"/>
    <property type="match status" value="1"/>
</dbReference>
<evidence type="ECO:0000256" key="4">
    <source>
        <dbReference type="ARBA" id="ARBA00022664"/>
    </source>
</evidence>
<dbReference type="GO" id="GO:0000932">
    <property type="term" value="C:P-body"/>
    <property type="evidence" value="ECO:0007669"/>
    <property type="project" value="TreeGrafter"/>
</dbReference>
<evidence type="ECO:0000256" key="1">
    <source>
        <dbReference type="ARBA" id="ARBA00004496"/>
    </source>
</evidence>
<comment type="subcellular location">
    <subcellularLocation>
        <location evidence="1">Cytoplasm</location>
    </subcellularLocation>
</comment>
<feature type="compositionally biased region" description="Polar residues" evidence="5">
    <location>
        <begin position="128"/>
        <end position="157"/>
    </location>
</feature>
<comment type="similarity">
    <text evidence="2">Belongs to the DCP1 family.</text>
</comment>
<dbReference type="GO" id="GO:0000290">
    <property type="term" value="P:deadenylation-dependent decapping of nuclear-transcribed mRNA"/>
    <property type="evidence" value="ECO:0007669"/>
    <property type="project" value="InterPro"/>
</dbReference>
<keyword evidence="3" id="KW-0963">Cytoplasm</keyword>
<protein>
    <submittedName>
        <fullName evidence="6">PH domain-like protein</fullName>
    </submittedName>
</protein>
<gene>
    <name evidence="6" type="ORF">RCL2_000177300</name>
</gene>
<evidence type="ECO:0000256" key="2">
    <source>
        <dbReference type="ARBA" id="ARBA00008778"/>
    </source>
</evidence>
<evidence type="ECO:0000313" key="7">
    <source>
        <dbReference type="Proteomes" id="UP000615446"/>
    </source>
</evidence>
<feature type="region of interest" description="Disordered" evidence="5">
    <location>
        <begin position="127"/>
        <end position="157"/>
    </location>
</feature>
<dbReference type="InterPro" id="IPR010334">
    <property type="entry name" value="Dcp1"/>
</dbReference>
<dbReference type="PANTHER" id="PTHR16290">
    <property type="entry name" value="TRANSCRIPTION FACTOR SMIF DECAPPING ENZYME DCP1"/>
    <property type="match status" value="1"/>
</dbReference>